<evidence type="ECO:0000256" key="19">
    <source>
        <dbReference type="ARBA" id="ARBA00023180"/>
    </source>
</evidence>
<evidence type="ECO:0000256" key="31">
    <source>
        <dbReference type="RuleBase" id="RU000687"/>
    </source>
</evidence>
<dbReference type="Gene3D" id="3.10.110.10">
    <property type="entry name" value="Ubiquitin Conjugating Enzyme"/>
    <property type="match status" value="1"/>
</dbReference>
<feature type="compositionally biased region" description="Polar residues" evidence="32">
    <location>
        <begin position="220"/>
        <end position="235"/>
    </location>
</feature>
<dbReference type="CDD" id="cd23799">
    <property type="entry name" value="UBCc_UBE2J"/>
    <property type="match status" value="1"/>
</dbReference>
<dbReference type="GO" id="GO:0045211">
    <property type="term" value="C:postsynaptic membrane"/>
    <property type="evidence" value="ECO:0007669"/>
    <property type="project" value="UniProtKB-SubCell"/>
</dbReference>
<feature type="transmembrane region" description="Helical" evidence="31">
    <location>
        <begin position="654"/>
        <end position="676"/>
    </location>
</feature>
<dbReference type="FunFam" id="1.20.58.390:FF:000005">
    <property type="entry name" value="Putative gamma-aminobutyric acid receptor subunit rho-2-like"/>
    <property type="match status" value="1"/>
</dbReference>
<evidence type="ECO:0000256" key="13">
    <source>
        <dbReference type="ARBA" id="ARBA00022989"/>
    </source>
</evidence>
<dbReference type="PANTHER" id="PTHR18945">
    <property type="entry name" value="NEUROTRANSMITTER GATED ION CHANNEL"/>
    <property type="match status" value="1"/>
</dbReference>
<dbReference type="GO" id="GO:0004890">
    <property type="term" value="F:GABA-A receptor activity"/>
    <property type="evidence" value="ECO:0007669"/>
    <property type="project" value="InterPro"/>
</dbReference>
<feature type="region of interest" description="Disordered" evidence="32">
    <location>
        <begin position="220"/>
        <end position="271"/>
    </location>
</feature>
<dbReference type="Pfam" id="PF02932">
    <property type="entry name" value="Neur_chan_memb"/>
    <property type="match status" value="1"/>
</dbReference>
<dbReference type="Gene3D" id="2.70.170.10">
    <property type="entry name" value="Neurotransmitter-gated ion-channel ligand-binding domain"/>
    <property type="match status" value="1"/>
</dbReference>
<dbReference type="InterPro" id="IPR006202">
    <property type="entry name" value="Neur_chan_lig-bd"/>
</dbReference>
<accession>A0A6B0RFC5</accession>
<dbReference type="SUPFAM" id="SSF63712">
    <property type="entry name" value="Nicotinic receptor ligand binding domain-like"/>
    <property type="match status" value="1"/>
</dbReference>
<keyword evidence="8" id="KW-0547">Nucleotide-binding</keyword>
<keyword evidence="35" id="KW-1185">Reference proteome</keyword>
<evidence type="ECO:0000256" key="16">
    <source>
        <dbReference type="ARBA" id="ARBA00023136"/>
    </source>
</evidence>
<dbReference type="PRINTS" id="PR00252">
    <property type="entry name" value="NRIONCHANNEL"/>
</dbReference>
<dbReference type="EMBL" id="VBQZ03000048">
    <property type="protein sequence ID" value="MXQ88695.1"/>
    <property type="molecule type" value="Genomic_DNA"/>
</dbReference>
<sequence length="871" mass="98901">METRYNLKSPAVKRLMKEAAELKDPTDHYHAQPLEDNLFEWHFTVRGPPDSDFDGGVYHGRIVLPPEYPMKPPSIILLTANGRFEVGKKICLSISGHHPETWQPSWSIRTALLAIIGFMPTKGEGAIGSLDYTPEERRALAKKSQDFCCEGCGFAMKDILLPLKSGSDSSQADQEAKELARQISFKAEVNSSGKTIAESDLNHSFSLNDLQDDIPATFQGATASTSPAQPVAKSTSMSPRQRRAQQQSQRRSSTSPDVTQGQQPRDNHTDHGGSAVLIVILTLALAALIFRRIYLANESLEGSLQHSRHSQDALFFKTHFVFVLLGGSCGEQKAQEEEMDRAAGIVQAKNFTYHKTNIITTLKKFLHLYKKNPDMTKIRHGKPQPLLRVDDHDFTMRPAFGGPAIPVGVDVQVESLDSISEVDMDFTMTLYLRHYWKDERLAFPSASNKSMTFDGRLVKKIWVPDVFFVHSKRSFIHDTTTDNIMLRVFPDGQVLYSMRITVTAMCNMDFSHFPLDSQTCSLELESYAYTDEDLMLYWKNGDESLKTDEKISLSQFLIQKFHTTSRLAFYSSTGWYNRLYINFTLRRHIFFFLLQTYFPATLMVMLSWVSFWIDRRAVPARVSLGITTVLTMSTIITGVNASMPRVSYIKAVDIYLWVSFVFVFLSVLEYAAVNYLTTVQERKERKLQEKAREFPCMCGMLHSRTMMLDGSYSESEANSLAGYPRSHILPEEERQDKIVVHLALSNESSSSRKKGLLKGQVGLRIFQNTHAIDKYSRLIFPASYIFFNLIYCLDALTDLKSLALYYKAGQEERDPVNPNKRDVLSTPSHVHVLQMGTDTLQWSHVVLMEKDKTTSIKSTYKQESSKDHTVF</sequence>
<dbReference type="InterPro" id="IPR018000">
    <property type="entry name" value="Neurotransmitter_ion_chnl_CS"/>
</dbReference>
<evidence type="ECO:0000256" key="5">
    <source>
        <dbReference type="ARBA" id="ARBA00022679"/>
    </source>
</evidence>
<keyword evidence="11" id="KW-0067">ATP-binding</keyword>
<dbReference type="Proteomes" id="UP000322234">
    <property type="component" value="Unassembled WGS sequence"/>
</dbReference>
<dbReference type="SUPFAM" id="SSF90112">
    <property type="entry name" value="Neurotransmitter-gated ion-channel transmembrane pore"/>
    <property type="match status" value="1"/>
</dbReference>
<keyword evidence="6 31" id="KW-0812">Transmembrane</keyword>
<dbReference type="AlphaFoldDB" id="A0A6B0RFC5"/>
<feature type="transmembrane region" description="Helical" evidence="31">
    <location>
        <begin position="622"/>
        <end position="642"/>
    </location>
</feature>
<dbReference type="GO" id="GO:0005254">
    <property type="term" value="F:chloride channel activity"/>
    <property type="evidence" value="ECO:0007669"/>
    <property type="project" value="UniProtKB-KW"/>
</dbReference>
<evidence type="ECO:0000256" key="8">
    <source>
        <dbReference type="ARBA" id="ARBA00022741"/>
    </source>
</evidence>
<dbReference type="CDD" id="cd19005">
    <property type="entry name" value="LGIC_ECD_GABAAR_rho"/>
    <property type="match status" value="1"/>
</dbReference>
<dbReference type="PROSITE" id="PS00236">
    <property type="entry name" value="NEUROTR_ION_CHANNEL"/>
    <property type="match status" value="1"/>
</dbReference>
<evidence type="ECO:0000256" key="9">
    <source>
        <dbReference type="ARBA" id="ARBA00022786"/>
    </source>
</evidence>
<comment type="subunit">
    <text evidence="27">Component of the HRD1 complex, which comprises at least SYNV1/HRD1, DERL1/2, FAM8A1, HERPUD1/HERP, OS9, SEL1L and UBE2J1. Interacts with E3 ligase RNF26. Interacts with E3 ligase RNF133.</text>
</comment>
<dbReference type="InterPro" id="IPR036719">
    <property type="entry name" value="Neuro-gated_channel_TM_sf"/>
</dbReference>
<evidence type="ECO:0000256" key="6">
    <source>
        <dbReference type="ARBA" id="ARBA00022692"/>
    </source>
</evidence>
<comment type="caution">
    <text evidence="34">The sequence shown here is derived from an EMBL/GenBank/DDBJ whole genome shotgun (WGS) entry which is preliminary data.</text>
</comment>
<evidence type="ECO:0000256" key="21">
    <source>
        <dbReference type="ARBA" id="ARBA00023257"/>
    </source>
</evidence>
<dbReference type="Gene3D" id="1.20.58.390">
    <property type="entry name" value="Neurotransmitter-gated ion-channel transmembrane domain"/>
    <property type="match status" value="1"/>
</dbReference>
<keyword evidence="3" id="KW-1003">Cell membrane</keyword>
<keyword evidence="10" id="KW-0256">Endoplasmic reticulum</keyword>
<keyword evidence="12" id="KW-0832">Ubl conjugation</keyword>
<evidence type="ECO:0000256" key="1">
    <source>
        <dbReference type="ARBA" id="ARBA00004163"/>
    </source>
</evidence>
<evidence type="ECO:0000256" key="30">
    <source>
        <dbReference type="ARBA" id="ARBA00080716"/>
    </source>
</evidence>
<evidence type="ECO:0000256" key="10">
    <source>
        <dbReference type="ARBA" id="ARBA00022824"/>
    </source>
</evidence>
<evidence type="ECO:0000256" key="23">
    <source>
        <dbReference type="ARBA" id="ARBA00024167"/>
    </source>
</evidence>
<evidence type="ECO:0000256" key="3">
    <source>
        <dbReference type="ARBA" id="ARBA00022475"/>
    </source>
</evidence>
<evidence type="ECO:0000256" key="27">
    <source>
        <dbReference type="ARBA" id="ARBA00062296"/>
    </source>
</evidence>
<dbReference type="InterPro" id="IPR008059">
    <property type="entry name" value="GABAAa_rho2_rcpt"/>
</dbReference>
<evidence type="ECO:0000256" key="28">
    <source>
        <dbReference type="ARBA" id="ARBA00073319"/>
    </source>
</evidence>
<keyword evidence="5" id="KW-0808">Transferase</keyword>
<evidence type="ECO:0000256" key="4">
    <source>
        <dbReference type="ARBA" id="ARBA00022553"/>
    </source>
</evidence>
<evidence type="ECO:0000256" key="25">
    <source>
        <dbReference type="ARBA" id="ARBA00034104"/>
    </source>
</evidence>
<dbReference type="InterPro" id="IPR006029">
    <property type="entry name" value="Neurotrans-gated_channel_TM"/>
</dbReference>
<keyword evidence="9" id="KW-0833">Ubl conjugation pathway</keyword>
<feature type="compositionally biased region" description="Low complexity" evidence="32">
    <location>
        <begin position="236"/>
        <end position="253"/>
    </location>
</feature>
<keyword evidence="22 31" id="KW-0407">Ion channel</keyword>
<dbReference type="Pfam" id="PF00179">
    <property type="entry name" value="UQ_con"/>
    <property type="match status" value="1"/>
</dbReference>
<evidence type="ECO:0000256" key="7">
    <source>
        <dbReference type="ARBA" id="ARBA00022729"/>
    </source>
</evidence>
<keyword evidence="4" id="KW-0597">Phosphoprotein</keyword>
<dbReference type="SMART" id="SM00212">
    <property type="entry name" value="UBCc"/>
    <property type="match status" value="1"/>
</dbReference>
<keyword evidence="13 31" id="KW-1133">Transmembrane helix</keyword>
<name>A0A6B0RFC5_9CETA</name>
<dbReference type="GO" id="GO:0005230">
    <property type="term" value="F:extracellular ligand-gated monoatomic ion channel activity"/>
    <property type="evidence" value="ECO:0007669"/>
    <property type="project" value="InterPro"/>
</dbReference>
<evidence type="ECO:0000256" key="17">
    <source>
        <dbReference type="ARBA" id="ARBA00023157"/>
    </source>
</evidence>
<dbReference type="NCBIfam" id="TIGR00860">
    <property type="entry name" value="LIC"/>
    <property type="match status" value="1"/>
</dbReference>
<keyword evidence="21" id="KW-0628">Postsynaptic cell membrane</keyword>
<dbReference type="InterPro" id="IPR006201">
    <property type="entry name" value="Neur_channel"/>
</dbReference>
<keyword evidence="14" id="KW-0770">Synapse</keyword>
<dbReference type="GO" id="GO:0034707">
    <property type="term" value="C:chloride channel complex"/>
    <property type="evidence" value="ECO:0007669"/>
    <property type="project" value="UniProtKB-KW"/>
</dbReference>
<dbReference type="GO" id="GO:0005524">
    <property type="term" value="F:ATP binding"/>
    <property type="evidence" value="ECO:0007669"/>
    <property type="project" value="UniProtKB-KW"/>
</dbReference>
<keyword evidence="18" id="KW-0869">Chloride channel</keyword>
<proteinExistence type="inferred from homology"/>
<evidence type="ECO:0000313" key="34">
    <source>
        <dbReference type="EMBL" id="MXQ88695.1"/>
    </source>
</evidence>
<dbReference type="Pfam" id="PF02931">
    <property type="entry name" value="Neur_chan_LBD"/>
    <property type="match status" value="1"/>
</dbReference>
<dbReference type="InterPro" id="IPR038050">
    <property type="entry name" value="Neuro_actylchol_rec"/>
</dbReference>
<dbReference type="CDD" id="cd19059">
    <property type="entry name" value="LGIC_TM_GABAAR_rho"/>
    <property type="match status" value="1"/>
</dbReference>
<comment type="function">
    <text evidence="26">Catalyzes the covalent attachment of ubiquitin to other proteins. Functions in the selective degradation of misfolded membrane proteins from the endoplasmic reticulum (ERAD) and is essential for cells to recover from ER stress. Plays a role in MAPKAPK2-dependent translational control of TNF-alpha synthesis. Also acts as a platform for perinuclear positioning of the endosomal system by mediating ubiquitination of SQSTM1 through interaction with the E3 ubiquitin-protein ligase RNF26. Plays a role in male fecundity through the interaction with the E3 ubiquitin-protein ligase RNF133.</text>
</comment>
<comment type="similarity">
    <text evidence="31">Belongs to the ligand-gated ion channel (TC 1.A.9) family.</text>
</comment>
<evidence type="ECO:0000256" key="2">
    <source>
        <dbReference type="ARBA" id="ARBA00022448"/>
    </source>
</evidence>
<evidence type="ECO:0000256" key="12">
    <source>
        <dbReference type="ARBA" id="ARBA00022843"/>
    </source>
</evidence>
<comment type="caution">
    <text evidence="31">Lacks conserved residue(s) required for the propagation of feature annotation.</text>
</comment>
<evidence type="ECO:0000256" key="26">
    <source>
        <dbReference type="ARBA" id="ARBA00055810"/>
    </source>
</evidence>
<feature type="transmembrane region" description="Helical" evidence="31">
    <location>
        <begin position="589"/>
        <end position="610"/>
    </location>
</feature>
<dbReference type="InterPro" id="IPR000608">
    <property type="entry name" value="UBC"/>
</dbReference>
<reference evidence="34" key="1">
    <citation type="submission" date="2019-10" db="EMBL/GenBank/DDBJ databases">
        <title>The sequence and de novo assembly of the wild yak genome.</title>
        <authorList>
            <person name="Liu Y."/>
        </authorList>
    </citation>
    <scope>NUCLEOTIDE SEQUENCE [LARGE SCALE GENOMIC DNA]</scope>
    <source>
        <strain evidence="34">WY2019</strain>
    </source>
</reference>
<dbReference type="GO" id="GO:0016740">
    <property type="term" value="F:transferase activity"/>
    <property type="evidence" value="ECO:0007669"/>
    <property type="project" value="UniProtKB-KW"/>
</dbReference>
<keyword evidence="17" id="KW-1015">Disulfide bond</keyword>
<evidence type="ECO:0000256" key="24">
    <source>
        <dbReference type="ARBA" id="ARBA00031054"/>
    </source>
</evidence>
<evidence type="ECO:0000256" key="14">
    <source>
        <dbReference type="ARBA" id="ARBA00023018"/>
    </source>
</evidence>
<dbReference type="InterPro" id="IPR016135">
    <property type="entry name" value="UBQ-conjugating_enzyme/RWD"/>
</dbReference>
<evidence type="ECO:0000256" key="15">
    <source>
        <dbReference type="ARBA" id="ARBA00023065"/>
    </source>
</evidence>
<dbReference type="GO" id="GO:0005789">
    <property type="term" value="C:endoplasmic reticulum membrane"/>
    <property type="evidence" value="ECO:0007669"/>
    <property type="project" value="UniProtKB-SubCell"/>
</dbReference>
<feature type="domain" description="UBC core" evidence="33">
    <location>
        <begin position="10"/>
        <end position="160"/>
    </location>
</feature>
<dbReference type="PRINTS" id="PR01672">
    <property type="entry name" value="GABAARRHO2"/>
</dbReference>
<comment type="subcellular location">
    <subcellularLocation>
        <location evidence="1">Endoplasmic reticulum membrane</location>
        <topology evidence="1">Single-pass type IV membrane protein</topology>
    </subcellularLocation>
    <subcellularLocation>
        <location evidence="25">Postsynaptic cell membrane</location>
        <topology evidence="25">Multi-pass membrane protein</topology>
    </subcellularLocation>
</comment>
<dbReference type="FunFam" id="2.70.170.10:FF:000007">
    <property type="entry name" value="Gamma-aminobutyric acid type A receptor rho2 subunit"/>
    <property type="match status" value="1"/>
</dbReference>
<dbReference type="PROSITE" id="PS50127">
    <property type="entry name" value="UBC_2"/>
    <property type="match status" value="1"/>
</dbReference>
<evidence type="ECO:0000256" key="18">
    <source>
        <dbReference type="ARBA" id="ARBA00023173"/>
    </source>
</evidence>
<protein>
    <recommendedName>
        <fullName evidence="28">Ubiquitin-conjugating enzyme E2 J1</fullName>
    </recommendedName>
    <alternativeName>
        <fullName evidence="29">E2 ubiquitin-conjugating enzyme J1</fullName>
    </alternativeName>
    <alternativeName>
        <fullName evidence="24">GABA(C) receptor</fullName>
    </alternativeName>
    <alternativeName>
        <fullName evidence="30">Non-canonical ubiquitin-conjugating enzyme 1</fullName>
    </alternativeName>
</protein>
<dbReference type="SUPFAM" id="SSF54495">
    <property type="entry name" value="UBC-like"/>
    <property type="match status" value="1"/>
</dbReference>
<evidence type="ECO:0000256" key="20">
    <source>
        <dbReference type="ARBA" id="ARBA00023214"/>
    </source>
</evidence>
<keyword evidence="16 31" id="KW-0472">Membrane</keyword>
<evidence type="ECO:0000256" key="29">
    <source>
        <dbReference type="ARBA" id="ARBA00079908"/>
    </source>
</evidence>
<dbReference type="InterPro" id="IPR006028">
    <property type="entry name" value="GABAA/Glycine_rcpt"/>
</dbReference>
<dbReference type="InterPro" id="IPR036734">
    <property type="entry name" value="Neur_chan_lig-bd_sf"/>
</dbReference>
<keyword evidence="7" id="KW-0732">Signal</keyword>
<dbReference type="PRINTS" id="PR00253">
    <property type="entry name" value="GABAARECEPTR"/>
</dbReference>
<dbReference type="GO" id="GO:0036503">
    <property type="term" value="P:ERAD pathway"/>
    <property type="evidence" value="ECO:0007669"/>
    <property type="project" value="UniProtKB-ARBA"/>
</dbReference>
<dbReference type="FunFam" id="3.10.110.10:FF:000043">
    <property type="entry name" value="ubiquitin-conjugating enzyme E2 J1"/>
    <property type="match status" value="1"/>
</dbReference>
<evidence type="ECO:0000256" key="11">
    <source>
        <dbReference type="ARBA" id="ARBA00022840"/>
    </source>
</evidence>
<evidence type="ECO:0000259" key="33">
    <source>
        <dbReference type="PROSITE" id="PS50127"/>
    </source>
</evidence>
<organism evidence="34 35">
    <name type="scientific">Bos mutus</name>
    <name type="common">wild yak</name>
    <dbReference type="NCBI Taxonomy" id="72004"/>
    <lineage>
        <taxon>Eukaryota</taxon>
        <taxon>Metazoa</taxon>
        <taxon>Chordata</taxon>
        <taxon>Craniata</taxon>
        <taxon>Vertebrata</taxon>
        <taxon>Euteleostomi</taxon>
        <taxon>Mammalia</taxon>
        <taxon>Eutheria</taxon>
        <taxon>Laurasiatheria</taxon>
        <taxon>Artiodactyla</taxon>
        <taxon>Ruminantia</taxon>
        <taxon>Pecora</taxon>
        <taxon>Bovidae</taxon>
        <taxon>Bovinae</taxon>
        <taxon>Bos</taxon>
    </lineage>
</organism>
<evidence type="ECO:0000256" key="32">
    <source>
        <dbReference type="SAM" id="MobiDB-lite"/>
    </source>
</evidence>
<evidence type="ECO:0000313" key="35">
    <source>
        <dbReference type="Proteomes" id="UP000322234"/>
    </source>
</evidence>
<keyword evidence="19" id="KW-0325">Glycoprotein</keyword>
<feature type="compositionally biased region" description="Polar residues" evidence="32">
    <location>
        <begin position="254"/>
        <end position="264"/>
    </location>
</feature>
<keyword evidence="2 31" id="KW-0813">Transport</keyword>
<comment type="catalytic activity">
    <reaction evidence="23">
        <text>chloride(in) = chloride(out)</text>
        <dbReference type="Rhea" id="RHEA:29823"/>
        <dbReference type="ChEBI" id="CHEBI:17996"/>
    </reaction>
</comment>
<gene>
    <name evidence="34" type="ORF">E5288_WYG003357</name>
</gene>
<keyword evidence="15 31" id="KW-0406">Ion transport</keyword>
<evidence type="ECO:0000256" key="22">
    <source>
        <dbReference type="ARBA" id="ARBA00023303"/>
    </source>
</evidence>
<keyword evidence="20" id="KW-0868">Chloride</keyword>